<evidence type="ECO:0000256" key="12">
    <source>
        <dbReference type="ARBA" id="ARBA00032931"/>
    </source>
</evidence>
<evidence type="ECO:0000256" key="8">
    <source>
        <dbReference type="ARBA" id="ARBA00022741"/>
    </source>
</evidence>
<evidence type="ECO:0000256" key="3">
    <source>
        <dbReference type="ARBA" id="ARBA00010280"/>
    </source>
</evidence>
<gene>
    <name evidence="15" type="primary">purM</name>
    <name evidence="18" type="ORF">EVA92_01215</name>
</gene>
<evidence type="ECO:0000256" key="13">
    <source>
        <dbReference type="ARBA" id="ARBA00033093"/>
    </source>
</evidence>
<comment type="similarity">
    <text evidence="3 15">Belongs to the AIR synthase family.</text>
</comment>
<dbReference type="CDD" id="cd02196">
    <property type="entry name" value="PurM"/>
    <property type="match status" value="1"/>
</dbReference>
<dbReference type="GO" id="GO:0005829">
    <property type="term" value="C:cytosol"/>
    <property type="evidence" value="ECO:0007669"/>
    <property type="project" value="TreeGrafter"/>
</dbReference>
<name>A0A520N029_9GAMM</name>
<comment type="caution">
    <text evidence="18">The sequence shown here is derived from an EMBL/GenBank/DDBJ whole genome shotgun (WGS) entry which is preliminary data.</text>
</comment>
<evidence type="ECO:0000259" key="17">
    <source>
        <dbReference type="Pfam" id="PF02769"/>
    </source>
</evidence>
<organism evidence="18 19">
    <name type="scientific">SAR86 cluster bacterium</name>
    <dbReference type="NCBI Taxonomy" id="2030880"/>
    <lineage>
        <taxon>Bacteria</taxon>
        <taxon>Pseudomonadati</taxon>
        <taxon>Pseudomonadota</taxon>
        <taxon>Gammaproteobacteria</taxon>
        <taxon>SAR86 cluster</taxon>
    </lineage>
</organism>
<reference evidence="18 19" key="1">
    <citation type="submission" date="2019-02" db="EMBL/GenBank/DDBJ databases">
        <title>Prokaryotic population dynamics and viral predation in marine succession experiment using metagenomics: the confinement effect.</title>
        <authorList>
            <person name="Haro-Moreno J.M."/>
            <person name="Rodriguez-Valera F."/>
            <person name="Lopez-Perez M."/>
        </authorList>
    </citation>
    <scope>NUCLEOTIDE SEQUENCE [LARGE SCALE GENOMIC DNA]</scope>
    <source>
        <strain evidence="18">MED-G159</strain>
    </source>
</reference>
<evidence type="ECO:0000256" key="10">
    <source>
        <dbReference type="ARBA" id="ARBA00022840"/>
    </source>
</evidence>
<accession>A0A520N029</accession>
<dbReference type="Pfam" id="PF00586">
    <property type="entry name" value="AIRS"/>
    <property type="match status" value="1"/>
</dbReference>
<dbReference type="PANTHER" id="PTHR10520:SF12">
    <property type="entry name" value="TRIFUNCTIONAL PURINE BIOSYNTHETIC PROTEIN ADENOSINE-3"/>
    <property type="match status" value="1"/>
</dbReference>
<dbReference type="AlphaFoldDB" id="A0A520N029"/>
<dbReference type="Gene3D" id="3.90.650.10">
    <property type="entry name" value="PurM-like C-terminal domain"/>
    <property type="match status" value="1"/>
</dbReference>
<keyword evidence="9 15" id="KW-0658">Purine biosynthesis</keyword>
<proteinExistence type="inferred from homology"/>
<evidence type="ECO:0000256" key="5">
    <source>
        <dbReference type="ARBA" id="ARBA00020367"/>
    </source>
</evidence>
<dbReference type="SUPFAM" id="SSF56042">
    <property type="entry name" value="PurM C-terminal domain-like"/>
    <property type="match status" value="1"/>
</dbReference>
<dbReference type="GO" id="GO:0046084">
    <property type="term" value="P:adenine biosynthetic process"/>
    <property type="evidence" value="ECO:0007669"/>
    <property type="project" value="TreeGrafter"/>
</dbReference>
<dbReference type="Gene3D" id="3.30.1330.10">
    <property type="entry name" value="PurM-like, N-terminal domain"/>
    <property type="match status" value="1"/>
</dbReference>
<dbReference type="GO" id="GO:0005524">
    <property type="term" value="F:ATP binding"/>
    <property type="evidence" value="ECO:0007669"/>
    <property type="project" value="UniProtKB-KW"/>
</dbReference>
<evidence type="ECO:0000256" key="2">
    <source>
        <dbReference type="ARBA" id="ARBA00004686"/>
    </source>
</evidence>
<dbReference type="HAMAP" id="MF_00741">
    <property type="entry name" value="AIRS"/>
    <property type="match status" value="1"/>
</dbReference>
<evidence type="ECO:0000256" key="7">
    <source>
        <dbReference type="ARBA" id="ARBA00022598"/>
    </source>
</evidence>
<dbReference type="Proteomes" id="UP000315825">
    <property type="component" value="Unassembled WGS sequence"/>
</dbReference>
<evidence type="ECO:0000256" key="15">
    <source>
        <dbReference type="HAMAP-Rule" id="MF_00741"/>
    </source>
</evidence>
<dbReference type="GO" id="GO:0004637">
    <property type="term" value="F:phosphoribosylamine-glycine ligase activity"/>
    <property type="evidence" value="ECO:0007669"/>
    <property type="project" value="TreeGrafter"/>
</dbReference>
<dbReference type="InterPro" id="IPR004733">
    <property type="entry name" value="PurM_cligase"/>
</dbReference>
<dbReference type="PANTHER" id="PTHR10520">
    <property type="entry name" value="TRIFUNCTIONAL PURINE BIOSYNTHETIC PROTEIN ADENOSINE-3-RELATED"/>
    <property type="match status" value="1"/>
</dbReference>
<keyword evidence="10 15" id="KW-0067">ATP-binding</keyword>
<comment type="subcellular location">
    <subcellularLocation>
        <location evidence="1 15">Cytoplasm</location>
    </subcellularLocation>
</comment>
<dbReference type="EMBL" id="SHBE01000002">
    <property type="protein sequence ID" value="RZO26805.1"/>
    <property type="molecule type" value="Genomic_DNA"/>
</dbReference>
<evidence type="ECO:0000259" key="16">
    <source>
        <dbReference type="Pfam" id="PF00586"/>
    </source>
</evidence>
<feature type="domain" description="PurM-like N-terminal" evidence="16">
    <location>
        <begin position="59"/>
        <end position="162"/>
    </location>
</feature>
<keyword evidence="7 15" id="KW-0436">Ligase</keyword>
<evidence type="ECO:0000256" key="6">
    <source>
        <dbReference type="ARBA" id="ARBA00022490"/>
    </source>
</evidence>
<dbReference type="GO" id="GO:0006189">
    <property type="term" value="P:'de novo' IMP biosynthetic process"/>
    <property type="evidence" value="ECO:0007669"/>
    <property type="project" value="UniProtKB-UniRule"/>
</dbReference>
<dbReference type="InterPro" id="IPR016188">
    <property type="entry name" value="PurM-like_N"/>
</dbReference>
<sequence length="333" mass="36458">MTKKNNNYKDSGVNVQEGQNFISDIKNKLSSTSNKFSIGTIGGFSGYIDPPKNYKDPLYALACDGVGTKLRIASLLKKYDSLGIDLVAMCVNDLIVSGAKPLAFLDYYGVSKLDRSIGKEIISGIISGCEMSGCDLVGGETAEMPNHYTDGNFDLVGFAMGVNERDGIIDGSTIAKNNCIIGLKSNGLHSNGFSLVNNIINANNLKNDIDFLEQLLAPTKIYVNEVLDLLSKYKINGMAHITGGGLEENLSRAVPENLSIVIDKNYWENPEIFQKIQKLGNIQTEEMLSVFNCGVGYCLIVDEETSERILSESNSYFKIGLIKENLNKKFLIK</sequence>
<dbReference type="InterPro" id="IPR036921">
    <property type="entry name" value="PurM-like_N_sf"/>
</dbReference>
<evidence type="ECO:0000256" key="14">
    <source>
        <dbReference type="ARBA" id="ARBA00049057"/>
    </source>
</evidence>
<evidence type="ECO:0000256" key="9">
    <source>
        <dbReference type="ARBA" id="ARBA00022755"/>
    </source>
</evidence>
<dbReference type="InterPro" id="IPR036676">
    <property type="entry name" value="PurM-like_C_sf"/>
</dbReference>
<keyword evidence="8 15" id="KW-0547">Nucleotide-binding</keyword>
<evidence type="ECO:0000256" key="11">
    <source>
        <dbReference type="ARBA" id="ARBA00031908"/>
    </source>
</evidence>
<dbReference type="InterPro" id="IPR010918">
    <property type="entry name" value="PurM-like_C_dom"/>
</dbReference>
<evidence type="ECO:0000256" key="4">
    <source>
        <dbReference type="ARBA" id="ARBA00013047"/>
    </source>
</evidence>
<protein>
    <recommendedName>
        <fullName evidence="5 15">Phosphoribosylformylglycinamidine cyclo-ligase</fullName>
        <ecNumber evidence="4 15">6.3.3.1</ecNumber>
    </recommendedName>
    <alternativeName>
        <fullName evidence="12 15">AIR synthase</fullName>
    </alternativeName>
    <alternativeName>
        <fullName evidence="13 15">AIRS</fullName>
    </alternativeName>
    <alternativeName>
        <fullName evidence="11 15">Phosphoribosyl-aminoimidazole synthetase</fullName>
    </alternativeName>
</protein>
<dbReference type="EC" id="6.3.3.1" evidence="4 15"/>
<comment type="catalytic activity">
    <reaction evidence="14 15">
        <text>2-formamido-N(1)-(5-O-phospho-beta-D-ribosyl)acetamidine + ATP = 5-amino-1-(5-phospho-beta-D-ribosyl)imidazole + ADP + phosphate + H(+)</text>
        <dbReference type="Rhea" id="RHEA:23032"/>
        <dbReference type="ChEBI" id="CHEBI:15378"/>
        <dbReference type="ChEBI" id="CHEBI:30616"/>
        <dbReference type="ChEBI" id="CHEBI:43474"/>
        <dbReference type="ChEBI" id="CHEBI:137981"/>
        <dbReference type="ChEBI" id="CHEBI:147287"/>
        <dbReference type="ChEBI" id="CHEBI:456216"/>
        <dbReference type="EC" id="6.3.3.1"/>
    </reaction>
</comment>
<evidence type="ECO:0000313" key="19">
    <source>
        <dbReference type="Proteomes" id="UP000315825"/>
    </source>
</evidence>
<keyword evidence="6 15" id="KW-0963">Cytoplasm</keyword>
<dbReference type="SUPFAM" id="SSF55326">
    <property type="entry name" value="PurM N-terminal domain-like"/>
    <property type="match status" value="1"/>
</dbReference>
<evidence type="ECO:0000313" key="18">
    <source>
        <dbReference type="EMBL" id="RZO26805.1"/>
    </source>
</evidence>
<dbReference type="NCBIfam" id="TIGR00878">
    <property type="entry name" value="purM"/>
    <property type="match status" value="1"/>
</dbReference>
<comment type="pathway">
    <text evidence="2 15">Purine metabolism; IMP biosynthesis via de novo pathway; 5-amino-1-(5-phospho-D-ribosyl)imidazole from N(2)-formyl-N(1)-(5-phospho-D-ribosyl)glycinamide: step 2/2.</text>
</comment>
<dbReference type="UniPathway" id="UPA00074">
    <property type="reaction ID" value="UER00129"/>
</dbReference>
<dbReference type="Pfam" id="PF02769">
    <property type="entry name" value="AIRS_C"/>
    <property type="match status" value="1"/>
</dbReference>
<dbReference type="GO" id="GO:0004641">
    <property type="term" value="F:phosphoribosylformylglycinamidine cyclo-ligase activity"/>
    <property type="evidence" value="ECO:0007669"/>
    <property type="project" value="UniProtKB-UniRule"/>
</dbReference>
<feature type="domain" description="PurM-like C-terminal" evidence="17">
    <location>
        <begin position="178"/>
        <end position="315"/>
    </location>
</feature>
<evidence type="ECO:0000256" key="1">
    <source>
        <dbReference type="ARBA" id="ARBA00004496"/>
    </source>
</evidence>
<dbReference type="FunFam" id="3.90.650.10:FF:000011">
    <property type="entry name" value="Phosphoribosylformylglycinamidine cyclo-ligase"/>
    <property type="match status" value="1"/>
</dbReference>